<comment type="caution">
    <text evidence="1">The sequence shown here is derived from an EMBL/GenBank/DDBJ whole genome shotgun (WGS) entry which is preliminary data.</text>
</comment>
<dbReference type="EMBL" id="BMAO01037356">
    <property type="protein sequence ID" value="GFR17140.1"/>
    <property type="molecule type" value="Genomic_DNA"/>
</dbReference>
<dbReference type="Proteomes" id="UP000887116">
    <property type="component" value="Unassembled WGS sequence"/>
</dbReference>
<protein>
    <submittedName>
        <fullName evidence="1">Uncharacterized protein</fullName>
    </submittedName>
</protein>
<keyword evidence="2" id="KW-1185">Reference proteome</keyword>
<organism evidence="1 2">
    <name type="scientific">Trichonephila clavata</name>
    <name type="common">Joro spider</name>
    <name type="synonym">Nephila clavata</name>
    <dbReference type="NCBI Taxonomy" id="2740835"/>
    <lineage>
        <taxon>Eukaryota</taxon>
        <taxon>Metazoa</taxon>
        <taxon>Ecdysozoa</taxon>
        <taxon>Arthropoda</taxon>
        <taxon>Chelicerata</taxon>
        <taxon>Arachnida</taxon>
        <taxon>Araneae</taxon>
        <taxon>Araneomorphae</taxon>
        <taxon>Entelegynae</taxon>
        <taxon>Araneoidea</taxon>
        <taxon>Nephilidae</taxon>
        <taxon>Trichonephila</taxon>
    </lineage>
</organism>
<sequence length="99" mass="11891">MDELDVALLIYLEDEQPSEEESNRSEENELFKNRSSEGAFEILVRRHLHYNEEKLRQYFRLTPVLFDYVLNTTYGMNYHRNRTIGTKSQHAPKKSYSFL</sequence>
<gene>
    <name evidence="1" type="ORF">TNCT_460491</name>
</gene>
<name>A0A8X6LPC9_TRICU</name>
<accession>A0A8X6LPC9</accession>
<proteinExistence type="predicted"/>
<dbReference type="AlphaFoldDB" id="A0A8X6LPC9"/>
<dbReference type="OrthoDB" id="6780690at2759"/>
<evidence type="ECO:0000313" key="2">
    <source>
        <dbReference type="Proteomes" id="UP000887116"/>
    </source>
</evidence>
<evidence type="ECO:0000313" key="1">
    <source>
        <dbReference type="EMBL" id="GFR17140.1"/>
    </source>
</evidence>
<reference evidence="1" key="1">
    <citation type="submission" date="2020-07" db="EMBL/GenBank/DDBJ databases">
        <title>Multicomponent nature underlies the extraordinary mechanical properties of spider dragline silk.</title>
        <authorList>
            <person name="Kono N."/>
            <person name="Nakamura H."/>
            <person name="Mori M."/>
            <person name="Yoshida Y."/>
            <person name="Ohtoshi R."/>
            <person name="Malay A.D."/>
            <person name="Moran D.A.P."/>
            <person name="Tomita M."/>
            <person name="Numata K."/>
            <person name="Arakawa K."/>
        </authorList>
    </citation>
    <scope>NUCLEOTIDE SEQUENCE</scope>
</reference>